<dbReference type="SUPFAM" id="SSF48452">
    <property type="entry name" value="TPR-like"/>
    <property type="match status" value="2"/>
</dbReference>
<dbReference type="GO" id="GO:0019905">
    <property type="term" value="F:syntaxin binding"/>
    <property type="evidence" value="ECO:0007669"/>
    <property type="project" value="TreeGrafter"/>
</dbReference>
<name>A0A9N9MD19_9CUCU</name>
<dbReference type="EMBL" id="OU892277">
    <property type="protein sequence ID" value="CAG9759831.1"/>
    <property type="molecule type" value="Genomic_DNA"/>
</dbReference>
<keyword evidence="5 7" id="KW-0653">Protein transport</keyword>
<evidence type="ECO:0000256" key="8">
    <source>
        <dbReference type="SAM" id="Coils"/>
    </source>
</evidence>
<accession>A0A9N9MD19</accession>
<keyword evidence="4 7" id="KW-0931">ER-Golgi transport</keyword>
<feature type="coiled-coil region" evidence="8">
    <location>
        <begin position="127"/>
        <end position="187"/>
    </location>
</feature>
<gene>
    <name evidence="9" type="ORF">CEUTPL_LOCUS572</name>
</gene>
<protein>
    <recommendedName>
        <fullName evidence="11">Alpha-soluble NSF attachment protein</fullName>
    </recommendedName>
</protein>
<dbReference type="GO" id="GO:0005774">
    <property type="term" value="C:vacuolar membrane"/>
    <property type="evidence" value="ECO:0007669"/>
    <property type="project" value="TreeGrafter"/>
</dbReference>
<comment type="function">
    <text evidence="7">Required for vesicular transport between the endoplasmic reticulum and the Golgi apparatus.</text>
</comment>
<evidence type="ECO:0000256" key="2">
    <source>
        <dbReference type="ARBA" id="ARBA00010050"/>
    </source>
</evidence>
<reference evidence="9" key="1">
    <citation type="submission" date="2022-01" db="EMBL/GenBank/DDBJ databases">
        <authorList>
            <person name="King R."/>
        </authorList>
    </citation>
    <scope>NUCLEOTIDE SEQUENCE</scope>
</reference>
<evidence type="ECO:0000313" key="10">
    <source>
        <dbReference type="Proteomes" id="UP001152799"/>
    </source>
</evidence>
<keyword evidence="6 7" id="KW-0472">Membrane</keyword>
<evidence type="ECO:0000256" key="4">
    <source>
        <dbReference type="ARBA" id="ARBA00022892"/>
    </source>
</evidence>
<comment type="similarity">
    <text evidence="2 7">Belongs to the SNAP family.</text>
</comment>
<dbReference type="GO" id="GO:0005483">
    <property type="term" value="F:soluble NSF attachment protein activity"/>
    <property type="evidence" value="ECO:0007669"/>
    <property type="project" value="TreeGrafter"/>
</dbReference>
<organism evidence="9 10">
    <name type="scientific">Ceutorhynchus assimilis</name>
    <name type="common">cabbage seed weevil</name>
    <dbReference type="NCBI Taxonomy" id="467358"/>
    <lineage>
        <taxon>Eukaryota</taxon>
        <taxon>Metazoa</taxon>
        <taxon>Ecdysozoa</taxon>
        <taxon>Arthropoda</taxon>
        <taxon>Hexapoda</taxon>
        <taxon>Insecta</taxon>
        <taxon>Pterygota</taxon>
        <taxon>Neoptera</taxon>
        <taxon>Endopterygota</taxon>
        <taxon>Coleoptera</taxon>
        <taxon>Polyphaga</taxon>
        <taxon>Cucujiformia</taxon>
        <taxon>Curculionidae</taxon>
        <taxon>Ceutorhynchinae</taxon>
        <taxon>Ceutorhynchus</taxon>
    </lineage>
</organism>
<dbReference type="PRINTS" id="PR00448">
    <property type="entry name" value="NSFATTACHMNT"/>
</dbReference>
<dbReference type="InterPro" id="IPR000744">
    <property type="entry name" value="NSF_attach"/>
</dbReference>
<dbReference type="GO" id="GO:0035494">
    <property type="term" value="P:SNARE complex disassembly"/>
    <property type="evidence" value="ECO:0007669"/>
    <property type="project" value="TreeGrafter"/>
</dbReference>
<dbReference type="AlphaFoldDB" id="A0A9N9MD19"/>
<evidence type="ECO:0000256" key="1">
    <source>
        <dbReference type="ARBA" id="ARBA00004170"/>
    </source>
</evidence>
<proteinExistence type="inferred from homology"/>
<dbReference type="FunFam" id="1.25.40.10:FF:000028">
    <property type="entry name" value="beta-soluble NSF attachment protein-like isoform X1"/>
    <property type="match status" value="1"/>
</dbReference>
<evidence type="ECO:0000256" key="5">
    <source>
        <dbReference type="ARBA" id="ARBA00022927"/>
    </source>
</evidence>
<evidence type="ECO:0000256" key="3">
    <source>
        <dbReference type="ARBA" id="ARBA00022448"/>
    </source>
</evidence>
<dbReference type="Pfam" id="PF14938">
    <property type="entry name" value="SNAP"/>
    <property type="match status" value="2"/>
</dbReference>
<sequence length="488" mass="56035">MTTNANEQKAQQLIAEAEKKLGPRGFFGSLFGGSSRVDDAVECYQRAANLFKMAKNWPSAGSAFCEAANLHLRSGARHEAATNYIDAANCYKKSDTNDAVACFLKAIEMYTDLGRFSIAAKHHQSIAEMYENDAVDLNRAVQHYEQAADYFRGEESNSAANKCLLKVAQFAAQLEQYEKAIQIYEEVATTSLENSLLKYSAKEYFFRAALCQLCVDTLNAQHALNRYLQKYPAFQDSREYKLVKTLIEHIEEQNIDGFTDTVRDYDNISRLDQWYTTMLLRVKKQLNENPDLQAVHCFLKAIEIYTDMGKFTMAAKHHQTIAELYEAESVDLEKAVEHYEQAADYFRGEENNASANKCLLKMAQYCAQLENYEKAIQIYDIVATTSLENSLLKYSAKEYMFRAALCHLCVDVLNAQHALERYLQQYPAFQDSREYKLINTLIEHIEEQNVDGFTDTVKDYDEISRLDQWFTTILLRIKKQLNDNPDLR</sequence>
<keyword evidence="3 7" id="KW-0813">Transport</keyword>
<keyword evidence="10" id="KW-1185">Reference proteome</keyword>
<dbReference type="InterPro" id="IPR011990">
    <property type="entry name" value="TPR-like_helical_dom_sf"/>
</dbReference>
<dbReference type="PANTHER" id="PTHR13768">
    <property type="entry name" value="SOLUBLE NSF ATTACHMENT PROTEIN SNAP"/>
    <property type="match status" value="1"/>
</dbReference>
<evidence type="ECO:0000313" key="9">
    <source>
        <dbReference type="EMBL" id="CAG9759831.1"/>
    </source>
</evidence>
<comment type="subcellular location">
    <subcellularLocation>
        <location evidence="1 7">Membrane</location>
        <topology evidence="1 7">Peripheral membrane protein</topology>
    </subcellularLocation>
</comment>
<dbReference type="CDD" id="cd15832">
    <property type="entry name" value="SNAP"/>
    <property type="match status" value="2"/>
</dbReference>
<dbReference type="Proteomes" id="UP001152799">
    <property type="component" value="Chromosome 1"/>
</dbReference>
<dbReference type="Gene3D" id="1.25.40.10">
    <property type="entry name" value="Tetratricopeptide repeat domain"/>
    <property type="match status" value="2"/>
</dbReference>
<dbReference type="GO" id="GO:0006886">
    <property type="term" value="P:intracellular protein transport"/>
    <property type="evidence" value="ECO:0007669"/>
    <property type="project" value="UniProtKB-UniRule"/>
</dbReference>
<dbReference type="OrthoDB" id="9984275at2759"/>
<dbReference type="GO" id="GO:0031201">
    <property type="term" value="C:SNARE complex"/>
    <property type="evidence" value="ECO:0007669"/>
    <property type="project" value="TreeGrafter"/>
</dbReference>
<evidence type="ECO:0000256" key="6">
    <source>
        <dbReference type="ARBA" id="ARBA00023136"/>
    </source>
</evidence>
<dbReference type="PANTHER" id="PTHR13768:SF8">
    <property type="entry name" value="ALPHA-SOLUBLE NSF ATTACHMENT PROTEIN"/>
    <property type="match status" value="1"/>
</dbReference>
<evidence type="ECO:0008006" key="11">
    <source>
        <dbReference type="Google" id="ProtNLM"/>
    </source>
</evidence>
<keyword evidence="8" id="KW-0175">Coiled coil</keyword>
<evidence type="ECO:0000256" key="7">
    <source>
        <dbReference type="RuleBase" id="RU367013"/>
    </source>
</evidence>